<dbReference type="GO" id="GO:0036228">
    <property type="term" value="P:protein localization to nuclear inner membrane"/>
    <property type="evidence" value="ECO:0007669"/>
    <property type="project" value="TreeGrafter"/>
</dbReference>
<dbReference type="WBParaSite" id="PgR012_g022_t02">
    <property type="protein sequence ID" value="PgR012_g022_t02"/>
    <property type="gene ID" value="PgR012_g022"/>
</dbReference>
<protein>
    <submittedName>
        <fullName evidence="6 7">Nucleoporin Nup54 alpha-helical domain-containing protein</fullName>
    </submittedName>
</protein>
<feature type="domain" description="Nucleoporin Nup54 alpha-helical" evidence="4">
    <location>
        <begin position="336"/>
        <end position="472"/>
    </location>
</feature>
<keyword evidence="2" id="KW-0813">Transport</keyword>
<evidence type="ECO:0000256" key="1">
    <source>
        <dbReference type="ARBA" id="ARBA00004123"/>
    </source>
</evidence>
<evidence type="ECO:0000256" key="3">
    <source>
        <dbReference type="ARBA" id="ARBA00023242"/>
    </source>
</evidence>
<dbReference type="InterPro" id="IPR024864">
    <property type="entry name" value="Nup54/Nup57/Nup44"/>
</dbReference>
<dbReference type="GO" id="GO:0044613">
    <property type="term" value="C:nuclear pore central transport channel"/>
    <property type="evidence" value="ECO:0007669"/>
    <property type="project" value="TreeGrafter"/>
</dbReference>
<sequence length="532" mass="58181">MCLEESKLERPVSRVLNSIQRSIKVVNKRKMNFFGGNKPTFGTATTTSSPFTFGSPATSTAAAPLFGATSTPTSKPLFGSAATTSAPLFGSTSTAPAFSQSGGSFFGSKPMSTTGTLGSAGFGAKPGGLFGATTATQPQPASVPTLQEVIQNSDNLVRSLAAPDLFGDERDALVAKLNQLLAACGIGSGYFKGDQQPVTYSIDGPFHRFKAVGYNRRSEYRDSDGIISIMMSVPYEQLSPPPQRQKLIDALNVIIGNNTNVRARLEAIRPLPGDTSSEVLIYVTEKGKGRVSSKELCAYMKQPTQASQLKNQLCATEVVPRFSMDEAKLRVFIETPPAGFDVEVWKQAVKDNPDPERLVPYPIRGFEQLRKRQDLQNAEVRLAEQALGELKKRLVDIRSDITRCTTQCSIHRQRHKELSYRLLRCLVLQALIERYNVALDNREEQLESRLEALDASLEAPNQIKSRVNNLLAILRDKSDVLRAAGGESIALKDEELAQIRKYLSRCQQALESIVSVVRSNANDVNIIAAHLE</sequence>
<evidence type="ECO:0000313" key="7">
    <source>
        <dbReference type="WBParaSite" id="PgR012_g022_t02"/>
    </source>
</evidence>
<reference evidence="6 7" key="1">
    <citation type="submission" date="2022-11" db="UniProtKB">
        <authorList>
            <consortium name="WormBaseParasite"/>
        </authorList>
    </citation>
    <scope>IDENTIFICATION</scope>
</reference>
<evidence type="ECO:0000259" key="4">
    <source>
        <dbReference type="Pfam" id="PF13874"/>
    </source>
</evidence>
<proteinExistence type="predicted"/>
<comment type="subcellular location">
    <subcellularLocation>
        <location evidence="1">Nucleus</location>
    </subcellularLocation>
</comment>
<dbReference type="PANTHER" id="PTHR13000">
    <property type="entry name" value="NUCLEOPORIN P54"/>
    <property type="match status" value="1"/>
</dbReference>
<dbReference type="InterPro" id="IPR025712">
    <property type="entry name" value="Nup54_alpha-helical_dom"/>
</dbReference>
<evidence type="ECO:0000313" key="6">
    <source>
        <dbReference type="WBParaSite" id="PgR012_g022_t01"/>
    </source>
</evidence>
<organism evidence="5 6">
    <name type="scientific">Parascaris univalens</name>
    <name type="common">Nematode worm</name>
    <dbReference type="NCBI Taxonomy" id="6257"/>
    <lineage>
        <taxon>Eukaryota</taxon>
        <taxon>Metazoa</taxon>
        <taxon>Ecdysozoa</taxon>
        <taxon>Nematoda</taxon>
        <taxon>Chromadorea</taxon>
        <taxon>Rhabditida</taxon>
        <taxon>Spirurina</taxon>
        <taxon>Ascaridomorpha</taxon>
        <taxon>Ascaridoidea</taxon>
        <taxon>Ascarididae</taxon>
        <taxon>Parascaris</taxon>
    </lineage>
</organism>
<dbReference type="GO" id="GO:0006999">
    <property type="term" value="P:nuclear pore organization"/>
    <property type="evidence" value="ECO:0007669"/>
    <property type="project" value="TreeGrafter"/>
</dbReference>
<dbReference type="AlphaFoldDB" id="A0A915AQJ7"/>
<keyword evidence="3" id="KW-0539">Nucleus</keyword>
<evidence type="ECO:0000256" key="2">
    <source>
        <dbReference type="ARBA" id="ARBA00022448"/>
    </source>
</evidence>
<accession>A0A915AQJ7</accession>
<dbReference type="PANTHER" id="PTHR13000:SF0">
    <property type="entry name" value="NUCLEOPORIN P54"/>
    <property type="match status" value="1"/>
</dbReference>
<dbReference type="Pfam" id="PF13874">
    <property type="entry name" value="Nup54"/>
    <property type="match status" value="1"/>
</dbReference>
<dbReference type="WBParaSite" id="PgR012_g022_t01">
    <property type="protein sequence ID" value="PgR012_g022_t01"/>
    <property type="gene ID" value="PgR012_g022"/>
</dbReference>
<name>A0A915AQJ7_PARUN</name>
<dbReference type="GO" id="GO:0006607">
    <property type="term" value="P:NLS-bearing protein import into nucleus"/>
    <property type="evidence" value="ECO:0007669"/>
    <property type="project" value="TreeGrafter"/>
</dbReference>
<evidence type="ECO:0000313" key="5">
    <source>
        <dbReference type="Proteomes" id="UP000887569"/>
    </source>
</evidence>
<dbReference type="Proteomes" id="UP000887569">
    <property type="component" value="Unplaced"/>
</dbReference>
<keyword evidence="5" id="KW-1185">Reference proteome</keyword>
<dbReference type="GO" id="GO:0017056">
    <property type="term" value="F:structural constituent of nuclear pore"/>
    <property type="evidence" value="ECO:0007669"/>
    <property type="project" value="TreeGrafter"/>
</dbReference>